<dbReference type="EC" id="2.3.1.37" evidence="5 16"/>
<evidence type="ECO:0000259" key="17">
    <source>
        <dbReference type="Pfam" id="PF00155"/>
    </source>
</evidence>
<keyword evidence="8 15" id="KW-0663">Pyridoxal phosphate</keyword>
<evidence type="ECO:0000256" key="9">
    <source>
        <dbReference type="ARBA" id="ARBA00023133"/>
    </source>
</evidence>
<dbReference type="EMBL" id="JYHA01000092">
    <property type="protein sequence ID" value="KKB96313.1"/>
    <property type="molecule type" value="Genomic_DNA"/>
</dbReference>
<dbReference type="GO" id="GO:0003870">
    <property type="term" value="F:5-aminolevulinate synthase activity"/>
    <property type="evidence" value="ECO:0007669"/>
    <property type="project" value="UniProtKB-EC"/>
</dbReference>
<dbReference type="Gene3D" id="3.40.640.10">
    <property type="entry name" value="Type I PLP-dependent aspartate aminotransferase-like (Major domain)"/>
    <property type="match status" value="1"/>
</dbReference>
<dbReference type="PANTHER" id="PTHR13693:SF102">
    <property type="entry name" value="2-AMINO-3-KETOBUTYRATE COENZYME A LIGASE, MITOCHONDRIAL"/>
    <property type="match status" value="1"/>
</dbReference>
<dbReference type="FunFam" id="3.40.640.10:FF:000006">
    <property type="entry name" value="5-aminolevulinate synthase, mitochondrial"/>
    <property type="match status" value="1"/>
</dbReference>
<dbReference type="GO" id="GO:0030170">
    <property type="term" value="F:pyridoxal phosphate binding"/>
    <property type="evidence" value="ECO:0007669"/>
    <property type="project" value="UniProtKB-UniRule"/>
</dbReference>
<dbReference type="InterPro" id="IPR015422">
    <property type="entry name" value="PyrdxlP-dep_Trfase_small"/>
</dbReference>
<comment type="caution">
    <text evidence="18">The sequence shown here is derived from an EMBL/GenBank/DDBJ whole genome shotgun (WGS) entry which is preliminary data.</text>
</comment>
<evidence type="ECO:0000256" key="13">
    <source>
        <dbReference type="ARBA" id="ARBA00032773"/>
    </source>
</evidence>
<protein>
    <recommendedName>
        <fullName evidence="6 16">5-aminolevulinate synthase</fullName>
        <ecNumber evidence="5 16">2.3.1.37</ecNumber>
    </recommendedName>
    <alternativeName>
        <fullName evidence="11 16">5-aminolevulinic acid synthase</fullName>
    </alternativeName>
    <alternativeName>
        <fullName evidence="12 16">Delta-ALA synthase</fullName>
    </alternativeName>
    <alternativeName>
        <fullName evidence="13 16">Delta-aminolevulinate synthase</fullName>
    </alternativeName>
</protein>
<dbReference type="GO" id="GO:0006782">
    <property type="term" value="P:protoporphyrinogen IX biosynthetic process"/>
    <property type="evidence" value="ECO:0007669"/>
    <property type="project" value="UniProtKB-UniRule"/>
</dbReference>
<comment type="catalytic activity">
    <reaction evidence="14 16">
        <text>succinyl-CoA + glycine + H(+) = 5-aminolevulinate + CO2 + CoA</text>
        <dbReference type="Rhea" id="RHEA:12921"/>
        <dbReference type="ChEBI" id="CHEBI:15378"/>
        <dbReference type="ChEBI" id="CHEBI:16526"/>
        <dbReference type="ChEBI" id="CHEBI:57287"/>
        <dbReference type="ChEBI" id="CHEBI:57292"/>
        <dbReference type="ChEBI" id="CHEBI:57305"/>
        <dbReference type="ChEBI" id="CHEBI:356416"/>
        <dbReference type="EC" id="2.3.1.37"/>
    </reaction>
</comment>
<comment type="subunit">
    <text evidence="4">Homodimer.</text>
</comment>
<evidence type="ECO:0000313" key="19">
    <source>
        <dbReference type="Proteomes" id="UP000033358"/>
    </source>
</evidence>
<evidence type="ECO:0000256" key="12">
    <source>
        <dbReference type="ARBA" id="ARBA00031945"/>
    </source>
</evidence>
<dbReference type="InterPro" id="IPR015424">
    <property type="entry name" value="PyrdxlP-dep_Trfase"/>
</dbReference>
<evidence type="ECO:0000256" key="4">
    <source>
        <dbReference type="ARBA" id="ARBA00011738"/>
    </source>
</evidence>
<reference evidence="18 19" key="1">
    <citation type="submission" date="2015-02" db="EMBL/GenBank/DDBJ databases">
        <title>Single cell genomics of a rare environmental alphaproteobacterium provides unique insights into Rickettsiaceae evolution.</title>
        <authorList>
            <person name="Martijn J."/>
            <person name="Schulz F."/>
            <person name="Zaremba-Niedzwiedzka K."/>
            <person name="Viklund J."/>
            <person name="Stepanauskas R."/>
            <person name="Andersson S.G.E."/>
            <person name="Horn M."/>
            <person name="Guy L."/>
            <person name="Ettema T.J.G."/>
        </authorList>
    </citation>
    <scope>NUCLEOTIDE SEQUENCE [LARGE SCALE GENOMIC DNA]</scope>
    <source>
        <strain evidence="18 19">SCGC AAA041-L04</strain>
    </source>
</reference>
<dbReference type="PATRIC" id="fig|1607817.3.peg.602"/>
<dbReference type="Gene3D" id="3.90.1150.10">
    <property type="entry name" value="Aspartate Aminotransferase, domain 1"/>
    <property type="match status" value="1"/>
</dbReference>
<comment type="similarity">
    <text evidence="3 15">Belongs to the class-II pyridoxal-phosphate-dependent aminotransferase family.</text>
</comment>
<dbReference type="InterPro" id="IPR050087">
    <property type="entry name" value="AON_synthase_class-II"/>
</dbReference>
<dbReference type="PROSITE" id="PS00599">
    <property type="entry name" value="AA_TRANSFER_CLASS_2"/>
    <property type="match status" value="1"/>
</dbReference>
<evidence type="ECO:0000256" key="14">
    <source>
        <dbReference type="ARBA" id="ARBA00047654"/>
    </source>
</evidence>
<comment type="cofactor">
    <cofactor evidence="1 15">
        <name>pyridoxal 5'-phosphate</name>
        <dbReference type="ChEBI" id="CHEBI:597326"/>
    </cofactor>
</comment>
<organism evidence="18 19">
    <name type="scientific">Candidatus Arcanibacter lacustris</name>
    <dbReference type="NCBI Taxonomy" id="1607817"/>
    <lineage>
        <taxon>Bacteria</taxon>
        <taxon>Pseudomonadati</taxon>
        <taxon>Pseudomonadota</taxon>
        <taxon>Alphaproteobacteria</taxon>
        <taxon>Rickettsiales</taxon>
        <taxon>Candidatus Arcanibacter</taxon>
    </lineage>
</organism>
<gene>
    <name evidence="18" type="primary">hemA</name>
    <name evidence="18" type="ORF">SZ25_00602</name>
</gene>
<evidence type="ECO:0000256" key="11">
    <source>
        <dbReference type="ARBA" id="ARBA00031691"/>
    </source>
</evidence>
<dbReference type="AlphaFoldDB" id="A0A0F5MNC0"/>
<dbReference type="Pfam" id="PF00155">
    <property type="entry name" value="Aminotran_1_2"/>
    <property type="match status" value="1"/>
</dbReference>
<dbReference type="NCBIfam" id="TIGR01821">
    <property type="entry name" value="5aminolev_synth"/>
    <property type="match status" value="1"/>
</dbReference>
<sequence>MNSYNGFFKKAIDSVKQEGRYREFTDLSRYAGNFPIAKNHANGQDVVVWCINDYLCMGQHPKVVKAAIDTIETMGVGAGGTRNIGGTSHPLVLLEREIASLHEKESSLIFTSGYVANDTSLATLGKIIPNLVFFSDEKNHASIIEGIRHSRCTKHVFRHNDMEHLRELLESVDINLPKIIVFESVYSMEGDVAEIAQIYKLAKEFNALTYIDEVHSVGLYGKNGAGIAQSLGYMDKIDIIQGTLAKAYGVIGGYIAGDSLIIDAIRSFASGFIFTTALPPSMAAAALASIKHLKESDAEREKHVAVVKKLKEKLSLANINYLSSESHIVSVMINDQYLAKKASGLLLEDHNIYVQHINYPTVPKGMERLRITPTPMHSDEMIDDFVSSLKYVLESLDVKQHKNIEQEELVNVF</sequence>
<dbReference type="SUPFAM" id="SSF53383">
    <property type="entry name" value="PLP-dependent transferases"/>
    <property type="match status" value="1"/>
</dbReference>
<evidence type="ECO:0000256" key="16">
    <source>
        <dbReference type="RuleBase" id="RU910713"/>
    </source>
</evidence>
<dbReference type="PANTHER" id="PTHR13693">
    <property type="entry name" value="CLASS II AMINOTRANSFERASE/8-AMINO-7-OXONONANOATE SYNTHASE"/>
    <property type="match status" value="1"/>
</dbReference>
<dbReference type="UniPathway" id="UPA00251">
    <property type="reaction ID" value="UER00375"/>
</dbReference>
<evidence type="ECO:0000256" key="1">
    <source>
        <dbReference type="ARBA" id="ARBA00001933"/>
    </source>
</evidence>
<keyword evidence="7 16" id="KW-0808">Transferase</keyword>
<evidence type="ECO:0000256" key="15">
    <source>
        <dbReference type="RuleBase" id="RU003693"/>
    </source>
</evidence>
<proteinExistence type="inferred from homology"/>
<dbReference type="Proteomes" id="UP000033358">
    <property type="component" value="Unassembled WGS sequence"/>
</dbReference>
<name>A0A0F5MNC0_9RICK</name>
<evidence type="ECO:0000256" key="2">
    <source>
        <dbReference type="ARBA" id="ARBA00005029"/>
    </source>
</evidence>
<dbReference type="InterPro" id="IPR004839">
    <property type="entry name" value="Aminotransferase_I/II_large"/>
</dbReference>
<evidence type="ECO:0000256" key="3">
    <source>
        <dbReference type="ARBA" id="ARBA00008392"/>
    </source>
</evidence>
<dbReference type="InterPro" id="IPR001917">
    <property type="entry name" value="Aminotrans_II_pyridoxalP_BS"/>
</dbReference>
<evidence type="ECO:0000256" key="5">
    <source>
        <dbReference type="ARBA" id="ARBA00013257"/>
    </source>
</evidence>
<evidence type="ECO:0000256" key="8">
    <source>
        <dbReference type="ARBA" id="ARBA00022898"/>
    </source>
</evidence>
<keyword evidence="10 16" id="KW-0012">Acyltransferase</keyword>
<dbReference type="CDD" id="cd06454">
    <property type="entry name" value="KBL_like"/>
    <property type="match status" value="1"/>
</dbReference>
<feature type="domain" description="Aminotransferase class I/classII large" evidence="17">
    <location>
        <begin position="45"/>
        <end position="389"/>
    </location>
</feature>
<evidence type="ECO:0000256" key="6">
    <source>
        <dbReference type="ARBA" id="ARBA00017999"/>
    </source>
</evidence>
<dbReference type="InterPro" id="IPR010961">
    <property type="entry name" value="4pyrrol_synth_NH2levulA_synth"/>
</dbReference>
<keyword evidence="9 16" id="KW-0350">Heme biosynthesis</keyword>
<evidence type="ECO:0000256" key="7">
    <source>
        <dbReference type="ARBA" id="ARBA00022679"/>
    </source>
</evidence>
<evidence type="ECO:0000256" key="10">
    <source>
        <dbReference type="ARBA" id="ARBA00023315"/>
    </source>
</evidence>
<accession>A0A0F5MNC0</accession>
<comment type="pathway">
    <text evidence="2 16">Porphyrin-containing compound metabolism; protoporphyrin-IX biosynthesis; 5-aminolevulinate from glycine: step 1/1.</text>
</comment>
<keyword evidence="19" id="KW-1185">Reference proteome</keyword>
<evidence type="ECO:0000313" key="18">
    <source>
        <dbReference type="EMBL" id="KKB96313.1"/>
    </source>
</evidence>
<dbReference type="InterPro" id="IPR015421">
    <property type="entry name" value="PyrdxlP-dep_Trfase_major"/>
</dbReference>